<dbReference type="InterPro" id="IPR036590">
    <property type="entry name" value="SRAP-like"/>
</dbReference>
<evidence type="ECO:0000256" key="1">
    <source>
        <dbReference type="ARBA" id="ARBA00008136"/>
    </source>
</evidence>
<dbReference type="Gene3D" id="3.90.1680.10">
    <property type="entry name" value="SOS response associated peptidase-like"/>
    <property type="match status" value="1"/>
</dbReference>
<comment type="caution">
    <text evidence="14">The sequence shown here is derived from an EMBL/GenBank/DDBJ whole genome shotgun (WGS) entry which is preliminary data.</text>
</comment>
<feature type="region of interest" description="Disordered" evidence="13">
    <location>
        <begin position="289"/>
        <end position="322"/>
    </location>
</feature>
<keyword evidence="3 12" id="KW-0645">Protease</keyword>
<accession>A0A851EU03</accession>
<keyword evidence="6" id="KW-0190">Covalent protein-DNA linkage</keyword>
<proteinExistence type="inferred from homology"/>
<evidence type="ECO:0000256" key="6">
    <source>
        <dbReference type="ARBA" id="ARBA00023124"/>
    </source>
</evidence>
<keyword evidence="8" id="KW-0456">Lyase</keyword>
<evidence type="ECO:0000256" key="8">
    <source>
        <dbReference type="ARBA" id="ARBA00023239"/>
    </source>
</evidence>
<dbReference type="Pfam" id="PF02586">
    <property type="entry name" value="SRAP"/>
    <property type="match status" value="1"/>
</dbReference>
<dbReference type="GO" id="GO:0003697">
    <property type="term" value="F:single-stranded DNA binding"/>
    <property type="evidence" value="ECO:0007669"/>
    <property type="project" value="InterPro"/>
</dbReference>
<evidence type="ECO:0000313" key="14">
    <source>
        <dbReference type="EMBL" id="NWI86509.1"/>
    </source>
</evidence>
<dbReference type="EMBL" id="WEKX01004461">
    <property type="protein sequence ID" value="NWI86509.1"/>
    <property type="molecule type" value="Genomic_DNA"/>
</dbReference>
<evidence type="ECO:0000256" key="9">
    <source>
        <dbReference type="ARBA" id="ARBA00030390"/>
    </source>
</evidence>
<dbReference type="GO" id="GO:0106300">
    <property type="term" value="P:protein-DNA covalent cross-linking repair"/>
    <property type="evidence" value="ECO:0007669"/>
    <property type="project" value="InterPro"/>
</dbReference>
<evidence type="ECO:0000256" key="2">
    <source>
        <dbReference type="ARBA" id="ARBA00015888"/>
    </source>
</evidence>
<evidence type="ECO:0000256" key="3">
    <source>
        <dbReference type="ARBA" id="ARBA00022670"/>
    </source>
</evidence>
<dbReference type="AlphaFoldDB" id="A0A851EU03"/>
<dbReference type="Proteomes" id="UP000633448">
    <property type="component" value="Unassembled WGS sequence"/>
</dbReference>
<gene>
    <name evidence="14" type="primary">Hmces</name>
    <name evidence="14" type="ORF">PITSOR_R01802</name>
</gene>
<organism evidence="14 15">
    <name type="scientific">Pitta sordida</name>
    <name type="common">Hooded pitta</name>
    <dbReference type="NCBI Taxonomy" id="9163"/>
    <lineage>
        <taxon>Eukaryota</taxon>
        <taxon>Metazoa</taxon>
        <taxon>Chordata</taxon>
        <taxon>Craniata</taxon>
        <taxon>Vertebrata</taxon>
        <taxon>Euteleostomi</taxon>
        <taxon>Archelosauria</taxon>
        <taxon>Archosauria</taxon>
        <taxon>Dinosauria</taxon>
        <taxon>Saurischia</taxon>
        <taxon>Theropoda</taxon>
        <taxon>Coelurosauria</taxon>
        <taxon>Aves</taxon>
        <taxon>Neognathae</taxon>
        <taxon>Neoaves</taxon>
        <taxon>Telluraves</taxon>
        <taxon>Australaves</taxon>
        <taxon>Passeriformes</taxon>
        <taxon>Pittidae</taxon>
        <taxon>Pitta</taxon>
    </lineage>
</organism>
<evidence type="ECO:0000313" key="15">
    <source>
        <dbReference type="Proteomes" id="UP000633448"/>
    </source>
</evidence>
<name>A0A851EU03_PITSO</name>
<evidence type="ECO:0000256" key="11">
    <source>
        <dbReference type="ARBA" id="ARBA00031130"/>
    </source>
</evidence>
<dbReference type="SUPFAM" id="SSF143081">
    <property type="entry name" value="BB1717-like"/>
    <property type="match status" value="1"/>
</dbReference>
<keyword evidence="5 12" id="KW-0378">Hydrolase</keyword>
<comment type="similarity">
    <text evidence="1 12">Belongs to the SOS response-associated peptidase family.</text>
</comment>
<feature type="non-terminal residue" evidence="14">
    <location>
        <position position="339"/>
    </location>
</feature>
<evidence type="ECO:0000256" key="7">
    <source>
        <dbReference type="ARBA" id="ARBA00023125"/>
    </source>
</evidence>
<sequence length="339" mass="38612">CSLAADNLRRACAYRDRRGRHRQPEWGRGERYQPSYNKGPQSFGPVLLSRRHLQQDADSSERVLMDMRWGLVPSWFRNDDPSKLQFNTSNCRSDTMLKKSSYKGALLKGKRCVVLADGFYEWQQQQSGGKQPYFIYFPQPKDARDEGMEGDEEWKGRRLLTMAGIFDCWEPPAGGETLYTYTIITVDASKDVSFIHHRQVRAGKGAAGMPAILDGDEAIRKWLDFAEVPTQEAIKLIQPTENIVFHPVSTFVNNIRNNTPECVAPIELGAKKEIKATPSNKVMLGWLKNSQEGSPQKKENDLPKWTSQFIHSPSPKKTSADILQQWLGQQREPAAKKRK</sequence>
<dbReference type="OrthoDB" id="2111841at2759"/>
<comment type="function">
    <text evidence="12">Sensor of abasic sites in single-stranded DNA (ssDNA) required to preserve genome integrity by promoting error-free repair of abasic sites. Acts as an enzyme that recognizes and binds abasic sites in ssDNA at replication forks and chemically modifies the lesion by forming a covalent cross-link with DNA: forms a stable thiazolidine linkage between a ring-opened abasic site and the alpha-amino and sulfhydryl substituents of its N-terminal catalytic cysteine residue. The HMCES DNA-protein cross-link is then either reversed or degraded. HMCES is able to catalyze the reversal of its thiazolidine cross-link and cycle between a cross-link and a non-cross-linked state depending on DNA context: mediates self-reversal of the thiazolidine cross-link in double stranded DNA, allowing APEX1 to initiate downstream repair of abasic sites. The HMCES DNA-protein cross-link can also be degraded by the SPRTN metalloprotease following unfolding by the BRIP1/FANCJ helicase. Acts as a protease: mediates autocatalytic processing of its N-terminal methionine in order to expose the catalytic cysteine.</text>
</comment>
<evidence type="ECO:0000256" key="13">
    <source>
        <dbReference type="SAM" id="MobiDB-lite"/>
    </source>
</evidence>
<dbReference type="GO" id="GO:0016829">
    <property type="term" value="F:lyase activity"/>
    <property type="evidence" value="ECO:0007669"/>
    <property type="project" value="UniProtKB-KW"/>
</dbReference>
<keyword evidence="7" id="KW-0238">DNA-binding</keyword>
<keyword evidence="4" id="KW-0227">DNA damage</keyword>
<feature type="non-terminal residue" evidence="14">
    <location>
        <position position="1"/>
    </location>
</feature>
<evidence type="ECO:0000256" key="5">
    <source>
        <dbReference type="ARBA" id="ARBA00022801"/>
    </source>
</evidence>
<evidence type="ECO:0000256" key="12">
    <source>
        <dbReference type="RuleBase" id="RU364100"/>
    </source>
</evidence>
<reference evidence="14" key="1">
    <citation type="submission" date="2019-10" db="EMBL/GenBank/DDBJ databases">
        <title>Bird 10,000 Genomes (B10K) Project - Family phase.</title>
        <authorList>
            <person name="Zhang G."/>
        </authorList>
    </citation>
    <scope>NUCLEOTIDE SEQUENCE</scope>
    <source>
        <strain evidence="14">B10K-DU-002-53</strain>
        <tissue evidence="14">Muscle</tissue>
    </source>
</reference>
<dbReference type="InterPro" id="IPR003738">
    <property type="entry name" value="SRAP"/>
</dbReference>
<dbReference type="PANTHER" id="PTHR13604:SF0">
    <property type="entry name" value="ABASIC SITE PROCESSING PROTEIN HMCES"/>
    <property type="match status" value="1"/>
</dbReference>
<evidence type="ECO:0000256" key="10">
    <source>
        <dbReference type="ARBA" id="ARBA00030898"/>
    </source>
</evidence>
<dbReference type="GO" id="GO:0006508">
    <property type="term" value="P:proteolysis"/>
    <property type="evidence" value="ECO:0007669"/>
    <property type="project" value="UniProtKB-KW"/>
</dbReference>
<dbReference type="GO" id="GO:0008233">
    <property type="term" value="F:peptidase activity"/>
    <property type="evidence" value="ECO:0007669"/>
    <property type="project" value="UniProtKB-KW"/>
</dbReference>
<evidence type="ECO:0000256" key="4">
    <source>
        <dbReference type="ARBA" id="ARBA00022763"/>
    </source>
</evidence>
<feature type="compositionally biased region" description="Polar residues" evidence="13">
    <location>
        <begin position="305"/>
        <end position="317"/>
    </location>
</feature>
<dbReference type="EC" id="3.4.-.-" evidence="12"/>
<keyword evidence="15" id="KW-1185">Reference proteome</keyword>
<protein>
    <recommendedName>
        <fullName evidence="2 12">Abasic site processing protein HMCES</fullName>
        <shortName evidence="12">ES cell-specific 5hmC-binding protein</shortName>
        <ecNumber evidence="12">3.4.-.-</ecNumber>
    </recommendedName>
    <alternativeName>
        <fullName evidence="9 12">Embryonic stem cell-specific 5-hydroxymethylcytosine-binding protein</fullName>
    </alternativeName>
    <alternativeName>
        <fullName evidence="10 12">Peptidase HMCES</fullName>
    </alternativeName>
    <alternativeName>
        <fullName evidence="11 12">SRAP domain-containing protein 1</fullName>
    </alternativeName>
</protein>
<dbReference type="PANTHER" id="PTHR13604">
    <property type="entry name" value="DC12-RELATED"/>
    <property type="match status" value="1"/>
</dbReference>